<protein>
    <submittedName>
        <fullName evidence="8">Starch-binding associating with outer membrane</fullName>
    </submittedName>
</protein>
<dbReference type="Pfam" id="PF14322">
    <property type="entry name" value="SusD-like_3"/>
    <property type="match status" value="1"/>
</dbReference>
<dbReference type="PROSITE" id="PS51257">
    <property type="entry name" value="PROKAR_LIPOPROTEIN"/>
    <property type="match status" value="1"/>
</dbReference>
<dbReference type="Gene3D" id="1.25.40.390">
    <property type="match status" value="1"/>
</dbReference>
<evidence type="ECO:0000313" key="9">
    <source>
        <dbReference type="Proteomes" id="UP000192756"/>
    </source>
</evidence>
<evidence type="ECO:0000256" key="1">
    <source>
        <dbReference type="ARBA" id="ARBA00004442"/>
    </source>
</evidence>
<dbReference type="SUPFAM" id="SSF48452">
    <property type="entry name" value="TPR-like"/>
    <property type="match status" value="1"/>
</dbReference>
<name>A0A1W1YYL3_9SPHI</name>
<dbReference type="Proteomes" id="UP000192756">
    <property type="component" value="Unassembled WGS sequence"/>
</dbReference>
<gene>
    <name evidence="8" type="ORF">SAMN04488524_0266</name>
</gene>
<keyword evidence="5" id="KW-0998">Cell outer membrane</keyword>
<dbReference type="Pfam" id="PF07980">
    <property type="entry name" value="SusD_RagB"/>
    <property type="match status" value="1"/>
</dbReference>
<keyword evidence="4" id="KW-0472">Membrane</keyword>
<dbReference type="EMBL" id="FWXT01000001">
    <property type="protein sequence ID" value="SMC40901.1"/>
    <property type="molecule type" value="Genomic_DNA"/>
</dbReference>
<proteinExistence type="inferred from homology"/>
<feature type="domain" description="SusD-like N-terminal" evidence="7">
    <location>
        <begin position="25"/>
        <end position="224"/>
    </location>
</feature>
<dbReference type="InterPro" id="IPR033985">
    <property type="entry name" value="SusD-like_N"/>
</dbReference>
<keyword evidence="3" id="KW-0732">Signal</keyword>
<evidence type="ECO:0000259" key="6">
    <source>
        <dbReference type="Pfam" id="PF07980"/>
    </source>
</evidence>
<dbReference type="GO" id="GO:0009279">
    <property type="term" value="C:cell outer membrane"/>
    <property type="evidence" value="ECO:0007669"/>
    <property type="project" value="UniProtKB-SubCell"/>
</dbReference>
<dbReference type="InterPro" id="IPR012944">
    <property type="entry name" value="SusD_RagB_dom"/>
</dbReference>
<dbReference type="OrthoDB" id="5694214at2"/>
<accession>A0A1W1YYL3</accession>
<evidence type="ECO:0000256" key="5">
    <source>
        <dbReference type="ARBA" id="ARBA00023237"/>
    </source>
</evidence>
<reference evidence="9" key="1">
    <citation type="submission" date="2017-04" db="EMBL/GenBank/DDBJ databases">
        <authorList>
            <person name="Varghese N."/>
            <person name="Submissions S."/>
        </authorList>
    </citation>
    <scope>NUCLEOTIDE SEQUENCE [LARGE SCALE GENOMIC DNA]</scope>
    <source>
        <strain evidence="9">DSM 12126</strain>
    </source>
</reference>
<evidence type="ECO:0000256" key="4">
    <source>
        <dbReference type="ARBA" id="ARBA00023136"/>
    </source>
</evidence>
<feature type="domain" description="RagB/SusD" evidence="6">
    <location>
        <begin position="292"/>
        <end position="539"/>
    </location>
</feature>
<sequence>MKFKLIVICILGVIAFSGCKKFDEYLDKAETGGLSEEEVFGDYVQTERYLANVYSQLSNEWMPVNSFTYAAASDEAKCPVVYFNGPQVFTRGLISQNHNPVDVWASLYAAIRKVNRFIEKVDAVPVKNATQTAGKVRMKGEAYFLRAYFYAELHKRYGTVPVIDRVLQINDNLNIPRNSEEELVRFIVDDCNEAAANLVPVNTSANIGRATKGAALMLKSRVLLYAASLLHNPTSDVQKWERAAEAAEDVMKLNLYQVDGDYKGLFHKRTAPNIIFQSTINNTAWVQQMFVPSQGGLAWIQPLQNLVDDYEMKNGLKPGDAGSGYDANNPYANRDPRLAASILYNGSTWRDNVIETFVDGLDGLVSAEGAKTQTGYYLRKLLDENGSMTPDNRPGDHFWVYMRYEETLLNFAEARNEALAAPDNSVYEAVNAVRSRAGVNMPALPAGLNKAQMRERIRRERRVELAFEGFRFWDIRRWRIGKSVMREARGMRIVKQGAGSFSYTPFLVESRIYEDAFDLYPIPQTERNRNTALDQNYGYN</sequence>
<evidence type="ECO:0000313" key="8">
    <source>
        <dbReference type="EMBL" id="SMC40901.1"/>
    </source>
</evidence>
<dbReference type="InterPro" id="IPR011990">
    <property type="entry name" value="TPR-like_helical_dom_sf"/>
</dbReference>
<dbReference type="AlphaFoldDB" id="A0A1W1YYL3"/>
<dbReference type="RefSeq" id="WP_084236621.1">
    <property type="nucleotide sequence ID" value="NZ_FWXT01000001.1"/>
</dbReference>
<dbReference type="STRING" id="151894.SAMN04488524_0266"/>
<comment type="subcellular location">
    <subcellularLocation>
        <location evidence="1">Cell outer membrane</location>
    </subcellularLocation>
</comment>
<comment type="similarity">
    <text evidence="2">Belongs to the SusD family.</text>
</comment>
<evidence type="ECO:0000256" key="3">
    <source>
        <dbReference type="ARBA" id="ARBA00022729"/>
    </source>
</evidence>
<evidence type="ECO:0000256" key="2">
    <source>
        <dbReference type="ARBA" id="ARBA00006275"/>
    </source>
</evidence>
<organism evidence="8 9">
    <name type="scientific">Pedobacter africanus</name>
    <dbReference type="NCBI Taxonomy" id="151894"/>
    <lineage>
        <taxon>Bacteria</taxon>
        <taxon>Pseudomonadati</taxon>
        <taxon>Bacteroidota</taxon>
        <taxon>Sphingobacteriia</taxon>
        <taxon>Sphingobacteriales</taxon>
        <taxon>Sphingobacteriaceae</taxon>
        <taxon>Pedobacter</taxon>
    </lineage>
</organism>
<keyword evidence="9" id="KW-1185">Reference proteome</keyword>
<evidence type="ECO:0000259" key="7">
    <source>
        <dbReference type="Pfam" id="PF14322"/>
    </source>
</evidence>